<evidence type="ECO:0000313" key="1">
    <source>
        <dbReference type="EMBL" id="OLL24615.1"/>
    </source>
</evidence>
<dbReference type="AlphaFoldDB" id="A0A1U7LPN3"/>
<dbReference type="SUPFAM" id="SSF54001">
    <property type="entry name" value="Cysteine proteinases"/>
    <property type="match status" value="1"/>
</dbReference>
<name>A0A1U7LPN3_NEOID</name>
<reference evidence="1 2" key="1">
    <citation type="submission" date="2016-04" db="EMBL/GenBank/DDBJ databases">
        <title>Evolutionary innovation and constraint leading to complex multicellularity in the Ascomycota.</title>
        <authorList>
            <person name="Cisse O."/>
            <person name="Nguyen A."/>
            <person name="Hewitt D.A."/>
            <person name="Jedd G."/>
            <person name="Stajich J.E."/>
        </authorList>
    </citation>
    <scope>NUCLEOTIDE SEQUENCE [LARGE SCALE GENOMIC DNA]</scope>
    <source>
        <strain evidence="1 2">DAH-3</strain>
    </source>
</reference>
<dbReference type="Gene3D" id="3.40.395.10">
    <property type="entry name" value="Adenoviral Proteinase, Chain A"/>
    <property type="match status" value="1"/>
</dbReference>
<protein>
    <recommendedName>
        <fullName evidence="3">Ubiquitin-like protease family profile domain-containing protein</fullName>
    </recommendedName>
</protein>
<comment type="caution">
    <text evidence="1">The sequence shown here is derived from an EMBL/GenBank/DDBJ whole genome shotgun (WGS) entry which is preliminary data.</text>
</comment>
<keyword evidence="2" id="KW-1185">Reference proteome</keyword>
<evidence type="ECO:0008006" key="3">
    <source>
        <dbReference type="Google" id="ProtNLM"/>
    </source>
</evidence>
<dbReference type="EMBL" id="LXFE01000709">
    <property type="protein sequence ID" value="OLL24615.1"/>
    <property type="molecule type" value="Genomic_DNA"/>
</dbReference>
<gene>
    <name evidence="1" type="ORF">NEOLI_003726</name>
</gene>
<proteinExistence type="predicted"/>
<dbReference type="InterPro" id="IPR038765">
    <property type="entry name" value="Papain-like_cys_pep_sf"/>
</dbReference>
<sequence length="279" mass="32127">MGRILKQSTHPAAHLFHVTDEESFRDALASLVPGSAIKHCLLDLYAVTIYQRLRNASSYESDTLFVSMFLLSGISDALERNSAMELETPTSQIRLYWRNCRVPRRVVFLIKIGTDHYVAVELDIKTKTATVYDPVNLCLVDRARLLISYVEKLLDSIFNFIGDLECQVLYGKCPKTTEISDSGICSLHFFCQLLRRESLESVDAESTRENLKLEANEFYEQYRVLHDTVRDSVTFEHEGNYFTSPILLGGPRPMPSRRWRFWRRFKRKFGCGSATDFAN</sequence>
<evidence type="ECO:0000313" key="2">
    <source>
        <dbReference type="Proteomes" id="UP000186594"/>
    </source>
</evidence>
<organism evidence="1 2">
    <name type="scientific">Neolecta irregularis (strain DAH-3)</name>
    <dbReference type="NCBI Taxonomy" id="1198029"/>
    <lineage>
        <taxon>Eukaryota</taxon>
        <taxon>Fungi</taxon>
        <taxon>Dikarya</taxon>
        <taxon>Ascomycota</taxon>
        <taxon>Taphrinomycotina</taxon>
        <taxon>Neolectales</taxon>
        <taxon>Neolectaceae</taxon>
        <taxon>Neolecta</taxon>
    </lineage>
</organism>
<dbReference type="Proteomes" id="UP000186594">
    <property type="component" value="Unassembled WGS sequence"/>
</dbReference>
<accession>A0A1U7LPN3</accession>